<dbReference type="RefSeq" id="WP_152824623.1">
    <property type="nucleotide sequence ID" value="NZ_WHUT02000003.1"/>
</dbReference>
<keyword evidence="1" id="KW-0812">Transmembrane</keyword>
<feature type="transmembrane region" description="Helical" evidence="1">
    <location>
        <begin position="26"/>
        <end position="48"/>
    </location>
</feature>
<keyword evidence="1" id="KW-1133">Transmembrane helix</keyword>
<dbReference type="Proteomes" id="UP000484076">
    <property type="component" value="Unassembled WGS sequence"/>
</dbReference>
<comment type="caution">
    <text evidence="2">The sequence shown here is derived from an EMBL/GenBank/DDBJ whole genome shotgun (WGS) entry which is preliminary data.</text>
</comment>
<evidence type="ECO:0000313" key="2">
    <source>
        <dbReference type="EMBL" id="NUB44155.1"/>
    </source>
</evidence>
<evidence type="ECO:0000313" key="3">
    <source>
        <dbReference type="Proteomes" id="UP000484076"/>
    </source>
</evidence>
<protein>
    <recommendedName>
        <fullName evidence="4">Pilus assembly protein</fullName>
    </recommendedName>
</protein>
<evidence type="ECO:0000256" key="1">
    <source>
        <dbReference type="SAM" id="Phobius"/>
    </source>
</evidence>
<proteinExistence type="predicted"/>
<gene>
    <name evidence="2" type="ORF">GEU84_007160</name>
</gene>
<evidence type="ECO:0008006" key="4">
    <source>
        <dbReference type="Google" id="ProtNLM"/>
    </source>
</evidence>
<reference evidence="2" key="1">
    <citation type="submission" date="2020-05" db="EMBL/GenBank/DDBJ databases">
        <title>Fertoebacter nigrum gen. nov., sp. nov., a new member of the family Rhodobacteraceae.</title>
        <authorList>
            <person name="Szuroczki S."/>
            <person name="Abbaszade G."/>
            <person name="Buni D."/>
            <person name="Schumann P."/>
            <person name="Toth E."/>
        </authorList>
    </citation>
    <scope>NUCLEOTIDE SEQUENCE</scope>
    <source>
        <strain evidence="2">RG-N-1a</strain>
    </source>
</reference>
<accession>A0A8X8GZK2</accession>
<keyword evidence="3" id="KW-1185">Reference proteome</keyword>
<name>A0A8X8GZK2_9RHOB</name>
<keyword evidence="1" id="KW-0472">Membrane</keyword>
<dbReference type="EMBL" id="WHUT02000003">
    <property type="protein sequence ID" value="NUB44155.1"/>
    <property type="molecule type" value="Genomic_DNA"/>
</dbReference>
<organism evidence="2 3">
    <name type="scientific">Fertoeibacter niger</name>
    <dbReference type="NCBI Taxonomy" id="2656921"/>
    <lineage>
        <taxon>Bacteria</taxon>
        <taxon>Pseudomonadati</taxon>
        <taxon>Pseudomonadota</taxon>
        <taxon>Alphaproteobacteria</taxon>
        <taxon>Rhodobacterales</taxon>
        <taxon>Paracoccaceae</taxon>
        <taxon>Fertoeibacter</taxon>
    </lineage>
</organism>
<dbReference type="AlphaFoldDB" id="A0A8X8GZK2"/>
<sequence length="189" mass="21588">MNRRYLPIRAALLPLRRFARDQRGAVMTEALITLPMLVWAYLTMFVFWDVYRSMNMVQKASYTIADLISRQSEVSPADLTGMSRVMEFMLPGDMDAAMRISSVVWDQADNRYEILWSRRVSGTSLSALTTSTLQAHVARLPRMSDGNTVIVVETAVPYSPAMEMGIDDMTFREFIVTPPRFFNRVELTS</sequence>